<keyword evidence="2" id="KW-1185">Reference proteome</keyword>
<name>A0A418YCG3_9GAMM</name>
<evidence type="ECO:0000313" key="2">
    <source>
        <dbReference type="Proteomes" id="UP000283255"/>
    </source>
</evidence>
<proteinExistence type="predicted"/>
<organism evidence="1 2">
    <name type="scientific">Motilimonas pumila</name>
    <dbReference type="NCBI Taxonomy" id="2303987"/>
    <lineage>
        <taxon>Bacteria</taxon>
        <taxon>Pseudomonadati</taxon>
        <taxon>Pseudomonadota</taxon>
        <taxon>Gammaproteobacteria</taxon>
        <taxon>Alteromonadales</taxon>
        <taxon>Alteromonadales genera incertae sedis</taxon>
        <taxon>Motilimonas</taxon>
    </lineage>
</organism>
<reference evidence="1 2" key="1">
    <citation type="submission" date="2018-09" db="EMBL/GenBank/DDBJ databases">
        <authorList>
            <person name="Wang F."/>
        </authorList>
    </citation>
    <scope>NUCLEOTIDE SEQUENCE [LARGE SCALE GENOMIC DNA]</scope>
    <source>
        <strain evidence="1 2">PLHSC7-2</strain>
    </source>
</reference>
<gene>
    <name evidence="1" type="ORF">D1Z90_14005</name>
</gene>
<dbReference type="RefSeq" id="WP_119911405.1">
    <property type="nucleotide sequence ID" value="NZ_QZCH01000019.1"/>
</dbReference>
<protein>
    <submittedName>
        <fullName evidence="1">Uncharacterized protein</fullName>
    </submittedName>
</protein>
<accession>A0A418YCG3</accession>
<sequence>MANRFTTAWTDVDKEILLFGREVEGRSSTFWNSQQSFSDEDISYVKTKGEFVLWQQGKRPFSAEEVLTNKWVKTNPGGHTTQLFFYPDGTLQDVSLFDGVTLSGHWQLNHGKIAVTIEGQFHHYTFDIVASEDDHIHSAVEFEDGSLSTYLKVFCIR</sequence>
<dbReference type="EMBL" id="QZCH01000019">
    <property type="protein sequence ID" value="RJG42214.1"/>
    <property type="molecule type" value="Genomic_DNA"/>
</dbReference>
<comment type="caution">
    <text evidence="1">The sequence shown here is derived from an EMBL/GenBank/DDBJ whole genome shotgun (WGS) entry which is preliminary data.</text>
</comment>
<reference evidence="1 2" key="2">
    <citation type="submission" date="2019-01" db="EMBL/GenBank/DDBJ databases">
        <title>Motilimonas pumilus sp. nov., isolated from the gut of sea cucumber (Apostichopus japonicus).</title>
        <authorList>
            <person name="Wang F.-Q."/>
            <person name="Ren L.-H."/>
            <person name="Lin Y.-W."/>
            <person name="Sun G.-H."/>
            <person name="Du Z.-J."/>
            <person name="Zhao J.-X."/>
            <person name="Liu X.-J."/>
            <person name="Liu L.-J."/>
        </authorList>
    </citation>
    <scope>NUCLEOTIDE SEQUENCE [LARGE SCALE GENOMIC DNA]</scope>
    <source>
        <strain evidence="1 2">PLHSC7-2</strain>
    </source>
</reference>
<dbReference type="OrthoDB" id="6214118at2"/>
<dbReference type="Proteomes" id="UP000283255">
    <property type="component" value="Unassembled WGS sequence"/>
</dbReference>
<dbReference type="AlphaFoldDB" id="A0A418YCG3"/>
<evidence type="ECO:0000313" key="1">
    <source>
        <dbReference type="EMBL" id="RJG42214.1"/>
    </source>
</evidence>